<feature type="domain" description="Glycoside hydrolase family 3 N-terminal" evidence="4">
    <location>
        <begin position="106"/>
        <end position="218"/>
    </location>
</feature>
<dbReference type="InterPro" id="IPR001764">
    <property type="entry name" value="Glyco_hydro_3_N"/>
</dbReference>
<dbReference type="Gene3D" id="3.20.20.300">
    <property type="entry name" value="Glycoside hydrolase, family 3, N-terminal domain"/>
    <property type="match status" value="1"/>
</dbReference>
<dbReference type="AlphaFoldDB" id="A0AAW2L5U7"/>
<feature type="signal peptide" evidence="3">
    <location>
        <begin position="1"/>
        <end position="23"/>
    </location>
</feature>
<evidence type="ECO:0000313" key="5">
    <source>
        <dbReference type="EMBL" id="KAL0313959.1"/>
    </source>
</evidence>
<dbReference type="InterPro" id="IPR017853">
    <property type="entry name" value="GH"/>
</dbReference>
<evidence type="ECO:0000256" key="3">
    <source>
        <dbReference type="SAM" id="SignalP"/>
    </source>
</evidence>
<proteinExistence type="inferred from homology"/>
<evidence type="ECO:0000256" key="1">
    <source>
        <dbReference type="ARBA" id="ARBA00005336"/>
    </source>
</evidence>
<feature type="chain" id="PRO_5043755315" evidence="3">
    <location>
        <begin position="24"/>
        <end position="244"/>
    </location>
</feature>
<evidence type="ECO:0000256" key="2">
    <source>
        <dbReference type="ARBA" id="ARBA00022801"/>
    </source>
</evidence>
<dbReference type="InterPro" id="IPR044993">
    <property type="entry name" value="BXL"/>
</dbReference>
<comment type="similarity">
    <text evidence="1">Belongs to the glycosyl hydrolase 3 family.</text>
</comment>
<dbReference type="GO" id="GO:0031222">
    <property type="term" value="P:arabinan catabolic process"/>
    <property type="evidence" value="ECO:0007669"/>
    <property type="project" value="TreeGrafter"/>
</dbReference>
<dbReference type="GO" id="GO:0045493">
    <property type="term" value="P:xylan catabolic process"/>
    <property type="evidence" value="ECO:0007669"/>
    <property type="project" value="InterPro"/>
</dbReference>
<dbReference type="PANTHER" id="PTHR42721:SF3">
    <property type="entry name" value="BETA-D-XYLOSIDASE 5-RELATED"/>
    <property type="match status" value="1"/>
</dbReference>
<organism evidence="5">
    <name type="scientific">Sesamum angustifolium</name>
    <dbReference type="NCBI Taxonomy" id="2727405"/>
    <lineage>
        <taxon>Eukaryota</taxon>
        <taxon>Viridiplantae</taxon>
        <taxon>Streptophyta</taxon>
        <taxon>Embryophyta</taxon>
        <taxon>Tracheophyta</taxon>
        <taxon>Spermatophyta</taxon>
        <taxon>Magnoliopsida</taxon>
        <taxon>eudicotyledons</taxon>
        <taxon>Gunneridae</taxon>
        <taxon>Pentapetalae</taxon>
        <taxon>asterids</taxon>
        <taxon>lamiids</taxon>
        <taxon>Lamiales</taxon>
        <taxon>Pedaliaceae</taxon>
        <taxon>Sesamum</taxon>
    </lineage>
</organism>
<keyword evidence="2" id="KW-0378">Hydrolase</keyword>
<dbReference type="Pfam" id="PF00933">
    <property type="entry name" value="Glyco_hydro_3"/>
    <property type="match status" value="1"/>
</dbReference>
<accession>A0AAW2L5U7</accession>
<dbReference type="InterPro" id="IPR036962">
    <property type="entry name" value="Glyco_hydro_3_N_sf"/>
</dbReference>
<dbReference type="EMBL" id="JACGWK010000015">
    <property type="protein sequence ID" value="KAL0313959.1"/>
    <property type="molecule type" value="Genomic_DNA"/>
</dbReference>
<dbReference type="SUPFAM" id="SSF51445">
    <property type="entry name" value="(Trans)glycosidases"/>
    <property type="match status" value="1"/>
</dbReference>
<evidence type="ECO:0000259" key="4">
    <source>
        <dbReference type="Pfam" id="PF00933"/>
    </source>
</evidence>
<dbReference type="GO" id="GO:0009505">
    <property type="term" value="C:plant-type cell wall"/>
    <property type="evidence" value="ECO:0007669"/>
    <property type="project" value="TreeGrafter"/>
</dbReference>
<gene>
    <name evidence="5" type="ORF">Sangu_2240300</name>
</gene>
<comment type="caution">
    <text evidence="5">The sequence shown here is derived from an EMBL/GenBank/DDBJ whole genome shotgun (WGS) entry which is preliminary data.</text>
</comment>
<protein>
    <submittedName>
        <fullName evidence="5">Beta-D-xylosidase 7</fullName>
    </submittedName>
</protein>
<dbReference type="GO" id="GO:0009044">
    <property type="term" value="F:xylan 1,4-beta-xylosidase activity"/>
    <property type="evidence" value="ECO:0007669"/>
    <property type="project" value="InterPro"/>
</dbReference>
<sequence>MELHFHTATLFTLLLTAVQLLRANSTQPPFSCDSSHPQTLSFPFCRTALPIHQRARDLVSRLTLDEKISQLVNSAQAIPRLGIPAYEWWSEALHGVSGYGRGVTFGGRIAGATSFPQVILSASTFDSHLWYRIGQAIGKEARGVYNEGQAKGMTFWAPNINIYRDPRWGRGQETPGEDPLVAGRYAVAYVRGIQGDRYDGGQTAHLQASACCKHFTAYDLDNWKGFNRLGFDAQVSIFYQLNYI</sequence>
<dbReference type="GO" id="GO:0046556">
    <property type="term" value="F:alpha-L-arabinofuranosidase activity"/>
    <property type="evidence" value="ECO:0007669"/>
    <property type="project" value="TreeGrafter"/>
</dbReference>
<keyword evidence="3" id="KW-0732">Signal</keyword>
<dbReference type="PANTHER" id="PTHR42721">
    <property type="entry name" value="SUGAR HYDROLASE-RELATED"/>
    <property type="match status" value="1"/>
</dbReference>
<name>A0AAW2L5U7_9LAMI</name>
<reference evidence="5" key="2">
    <citation type="journal article" date="2024" name="Plant">
        <title>Genomic evolution and insights into agronomic trait innovations of Sesamum species.</title>
        <authorList>
            <person name="Miao H."/>
            <person name="Wang L."/>
            <person name="Qu L."/>
            <person name="Liu H."/>
            <person name="Sun Y."/>
            <person name="Le M."/>
            <person name="Wang Q."/>
            <person name="Wei S."/>
            <person name="Zheng Y."/>
            <person name="Lin W."/>
            <person name="Duan Y."/>
            <person name="Cao H."/>
            <person name="Xiong S."/>
            <person name="Wang X."/>
            <person name="Wei L."/>
            <person name="Li C."/>
            <person name="Ma Q."/>
            <person name="Ju M."/>
            <person name="Zhao R."/>
            <person name="Li G."/>
            <person name="Mu C."/>
            <person name="Tian Q."/>
            <person name="Mei H."/>
            <person name="Zhang T."/>
            <person name="Gao T."/>
            <person name="Zhang H."/>
        </authorList>
    </citation>
    <scope>NUCLEOTIDE SEQUENCE</scope>
    <source>
        <strain evidence="5">G01</strain>
    </source>
</reference>
<reference evidence="5" key="1">
    <citation type="submission" date="2020-06" db="EMBL/GenBank/DDBJ databases">
        <authorList>
            <person name="Li T."/>
            <person name="Hu X."/>
            <person name="Zhang T."/>
            <person name="Song X."/>
            <person name="Zhang H."/>
            <person name="Dai N."/>
            <person name="Sheng W."/>
            <person name="Hou X."/>
            <person name="Wei L."/>
        </authorList>
    </citation>
    <scope>NUCLEOTIDE SEQUENCE</scope>
    <source>
        <strain evidence="5">G01</strain>
        <tissue evidence="5">Leaf</tissue>
    </source>
</reference>